<dbReference type="EMBL" id="JAUSVO010000001">
    <property type="protein sequence ID" value="MDQ0435968.1"/>
    <property type="molecule type" value="Genomic_DNA"/>
</dbReference>
<evidence type="ECO:0000313" key="2">
    <source>
        <dbReference type="EMBL" id="MDQ0435968.1"/>
    </source>
</evidence>
<dbReference type="SUPFAM" id="SSF47616">
    <property type="entry name" value="GST C-terminal domain-like"/>
    <property type="match status" value="1"/>
</dbReference>
<dbReference type="InterPro" id="IPR010987">
    <property type="entry name" value="Glutathione-S-Trfase_C-like"/>
</dbReference>
<keyword evidence="3" id="KW-1185">Reference proteome</keyword>
<organism evidence="2 3">
    <name type="scientific">Kaistia dalseonensis</name>
    <dbReference type="NCBI Taxonomy" id="410840"/>
    <lineage>
        <taxon>Bacteria</taxon>
        <taxon>Pseudomonadati</taxon>
        <taxon>Pseudomonadota</taxon>
        <taxon>Alphaproteobacteria</taxon>
        <taxon>Hyphomicrobiales</taxon>
        <taxon>Kaistiaceae</taxon>
        <taxon>Kaistia</taxon>
    </lineage>
</organism>
<dbReference type="Gene3D" id="1.20.1050.10">
    <property type="match status" value="1"/>
</dbReference>
<accession>A0ABU0H0Y6</accession>
<evidence type="ECO:0000313" key="3">
    <source>
        <dbReference type="Proteomes" id="UP001241603"/>
    </source>
</evidence>
<dbReference type="Pfam" id="PF13410">
    <property type="entry name" value="GST_C_2"/>
    <property type="match status" value="1"/>
</dbReference>
<name>A0ABU0H0Y6_9HYPH</name>
<comment type="caution">
    <text evidence="2">The sequence shown here is derived from an EMBL/GenBank/DDBJ whole genome shotgun (WGS) entry which is preliminary data.</text>
</comment>
<sequence>MSRCLSSTVGEVLTENIAILDWLAAEYPVLGVAGPLGRTRLIEALAFVSTEIHRSFKPMWHAATDAERSRASAQISALLNQISDTLAGAYLFGDRPSVADFYLFVMLLWAKRFDVETPGRLTSLRERLIRRPAVEAALRHEGLLAALVE</sequence>
<feature type="domain" description="GST C-terminal" evidence="1">
    <location>
        <begin position="34"/>
        <end position="149"/>
    </location>
</feature>
<evidence type="ECO:0000259" key="1">
    <source>
        <dbReference type="PROSITE" id="PS50405"/>
    </source>
</evidence>
<dbReference type="Proteomes" id="UP001241603">
    <property type="component" value="Unassembled WGS sequence"/>
</dbReference>
<reference evidence="2 3" key="1">
    <citation type="submission" date="2023-07" db="EMBL/GenBank/DDBJ databases">
        <title>Genomic Encyclopedia of Type Strains, Phase IV (KMG-IV): sequencing the most valuable type-strain genomes for metagenomic binning, comparative biology and taxonomic classification.</title>
        <authorList>
            <person name="Goeker M."/>
        </authorList>
    </citation>
    <scope>NUCLEOTIDE SEQUENCE [LARGE SCALE GENOMIC DNA]</scope>
    <source>
        <strain evidence="2 3">B6-8</strain>
    </source>
</reference>
<dbReference type="CDD" id="cd03188">
    <property type="entry name" value="GST_C_Beta"/>
    <property type="match status" value="1"/>
</dbReference>
<dbReference type="PROSITE" id="PS50405">
    <property type="entry name" value="GST_CTER"/>
    <property type="match status" value="1"/>
</dbReference>
<dbReference type="Gene3D" id="3.40.30.10">
    <property type="entry name" value="Glutaredoxin"/>
    <property type="match status" value="1"/>
</dbReference>
<gene>
    <name evidence="2" type="ORF">QO014_000338</name>
</gene>
<proteinExistence type="predicted"/>
<protein>
    <submittedName>
        <fullName evidence="2">Glutathione S-transferase</fullName>
    </submittedName>
</protein>
<dbReference type="InterPro" id="IPR036282">
    <property type="entry name" value="Glutathione-S-Trfase_C_sf"/>
</dbReference>